<proteinExistence type="predicted"/>
<evidence type="ECO:0000259" key="1">
    <source>
        <dbReference type="Pfam" id="PF13468"/>
    </source>
</evidence>
<evidence type="ECO:0000313" key="2">
    <source>
        <dbReference type="EMBL" id="SFH91561.1"/>
    </source>
</evidence>
<dbReference type="Pfam" id="PF13468">
    <property type="entry name" value="Glyoxalase_3"/>
    <property type="match status" value="1"/>
</dbReference>
<sequence>MAAELDHLVVACLSLADARPKLEAALGVTDQGGVHVGRGTHNALWALDGGRLGACYLELIAPDPDQAPPAAGPMPFGLHRADMRARLAGGPRLVAWVARTEAAEPLIAACPEDMGRLLPMQRGELHWRLTVPPDGVAACGGVVPSLIEWPDGVSPAASMPSGGLRLTSFARRPDPAAARALAALGLADVLPEGETGGAPMRAVIEGPGGATVFD</sequence>
<reference evidence="2 3" key="1">
    <citation type="submission" date="2016-10" db="EMBL/GenBank/DDBJ databases">
        <authorList>
            <person name="de Groot N.N."/>
        </authorList>
    </citation>
    <scope>NUCLEOTIDE SEQUENCE [LARGE SCALE GENOMIC DNA]</scope>
    <source>
        <strain evidence="2 3">CGMCC 1.11030</strain>
    </source>
</reference>
<dbReference type="RefSeq" id="WP_092858883.1">
    <property type="nucleotide sequence ID" value="NZ_FOQH01000003.1"/>
</dbReference>
<feature type="domain" description="Glyoxalase-like" evidence="1">
    <location>
        <begin position="5"/>
        <end position="182"/>
    </location>
</feature>
<keyword evidence="3" id="KW-1185">Reference proteome</keyword>
<accession>A0A1I3DYN9</accession>
<dbReference type="InterPro" id="IPR029068">
    <property type="entry name" value="Glyas_Bleomycin-R_OHBP_Dase"/>
</dbReference>
<dbReference type="STRING" id="1114924.SAMN05216258_10375"/>
<organism evidence="2 3">
    <name type="scientific">Albimonas pacifica</name>
    <dbReference type="NCBI Taxonomy" id="1114924"/>
    <lineage>
        <taxon>Bacteria</taxon>
        <taxon>Pseudomonadati</taxon>
        <taxon>Pseudomonadota</taxon>
        <taxon>Alphaproteobacteria</taxon>
        <taxon>Rhodobacterales</taxon>
        <taxon>Paracoccaceae</taxon>
        <taxon>Albimonas</taxon>
    </lineage>
</organism>
<dbReference type="InterPro" id="IPR025870">
    <property type="entry name" value="Glyoxalase-like_dom"/>
</dbReference>
<dbReference type="OrthoDB" id="8451710at2"/>
<evidence type="ECO:0000313" key="3">
    <source>
        <dbReference type="Proteomes" id="UP000199377"/>
    </source>
</evidence>
<dbReference type="EMBL" id="FOQH01000003">
    <property type="protein sequence ID" value="SFH91561.1"/>
    <property type="molecule type" value="Genomic_DNA"/>
</dbReference>
<dbReference type="Gene3D" id="3.10.180.10">
    <property type="entry name" value="2,3-Dihydroxybiphenyl 1,2-Dioxygenase, domain 1"/>
    <property type="match status" value="1"/>
</dbReference>
<name>A0A1I3DYN9_9RHOB</name>
<dbReference type="AlphaFoldDB" id="A0A1I3DYN9"/>
<dbReference type="Proteomes" id="UP000199377">
    <property type="component" value="Unassembled WGS sequence"/>
</dbReference>
<gene>
    <name evidence="2" type="ORF">SAMN05216258_10375</name>
</gene>
<protein>
    <submittedName>
        <fullName evidence="2">Glyoxalase-like domain-containing protein</fullName>
    </submittedName>
</protein>